<gene>
    <name evidence="1" type="ORF">M9H77_29242</name>
</gene>
<accession>A0ACC0AJV1</accession>
<organism evidence="1 2">
    <name type="scientific">Catharanthus roseus</name>
    <name type="common">Madagascar periwinkle</name>
    <name type="synonym">Vinca rosea</name>
    <dbReference type="NCBI Taxonomy" id="4058"/>
    <lineage>
        <taxon>Eukaryota</taxon>
        <taxon>Viridiplantae</taxon>
        <taxon>Streptophyta</taxon>
        <taxon>Embryophyta</taxon>
        <taxon>Tracheophyta</taxon>
        <taxon>Spermatophyta</taxon>
        <taxon>Magnoliopsida</taxon>
        <taxon>eudicotyledons</taxon>
        <taxon>Gunneridae</taxon>
        <taxon>Pentapetalae</taxon>
        <taxon>asterids</taxon>
        <taxon>lamiids</taxon>
        <taxon>Gentianales</taxon>
        <taxon>Apocynaceae</taxon>
        <taxon>Rauvolfioideae</taxon>
        <taxon>Vinceae</taxon>
        <taxon>Catharanthinae</taxon>
        <taxon>Catharanthus</taxon>
    </lineage>
</organism>
<evidence type="ECO:0000313" key="2">
    <source>
        <dbReference type="Proteomes" id="UP001060085"/>
    </source>
</evidence>
<name>A0ACC0AJV1_CATRO</name>
<protein>
    <submittedName>
        <fullName evidence="1">Uncharacterized protein</fullName>
    </submittedName>
</protein>
<dbReference type="EMBL" id="CM044706">
    <property type="protein sequence ID" value="KAI5660449.1"/>
    <property type="molecule type" value="Genomic_DNA"/>
</dbReference>
<reference evidence="2" key="1">
    <citation type="journal article" date="2023" name="Nat. Plants">
        <title>Single-cell RNA sequencing provides a high-resolution roadmap for understanding the multicellular compartmentation of specialized metabolism.</title>
        <authorList>
            <person name="Sun S."/>
            <person name="Shen X."/>
            <person name="Li Y."/>
            <person name="Li Y."/>
            <person name="Wang S."/>
            <person name="Li R."/>
            <person name="Zhang H."/>
            <person name="Shen G."/>
            <person name="Guo B."/>
            <person name="Wei J."/>
            <person name="Xu J."/>
            <person name="St-Pierre B."/>
            <person name="Chen S."/>
            <person name="Sun C."/>
        </authorList>
    </citation>
    <scope>NUCLEOTIDE SEQUENCE [LARGE SCALE GENOMIC DNA]</scope>
</reference>
<sequence length="564" mass="60610">MVVLKAGSRPPWVGLGAAVWVQIASGNTYNFPLYSPALKSVLGLTQQQLTILGVANDLGENFGILPGIVINKFPPWAVLLVGVLASFLGYGVLWLSVSQTVQSMPYWVLFLALCVATNSCAWLGTTVLVTNMRNFPLSRGTVAGILKGYVGLSAAVYTEVFTMVLNGSASKLLLVLALGIPILCLAMMYFVRPCTPASGEDSSEHVHFLFTQAASLVLAVFLLTTTILNHTFSFSSWVNYLFIVIMVILLMSPLAIPVKMTLFPSNNKKAGRSSASSDNLVSGEGDANQTDPLLTPSSSATYLGSFLENEDNMSDVDILLAVGEGAVKQKRKPRRGEDFKFREAVIKADFWLLWLVYFLGVGSGVTVLNNLAQIGVSYGMNNTTVLLSLFSFCNFLGRLGAGAVSEYFVRSKTIPRTVWMAITQVIMIVTFLLYASALNGTLYAATALLGVCFGVHFSIMIPTASELFGLRNFGVIMNFMALGNPLGALIFSGGLAGYIYDAEASKQGGTSCLGPNCYRFTFLVLAGVCGLGTLLSIILTVRIRPVYQMLYAGGSFRLPQTSGH</sequence>
<keyword evidence="2" id="KW-1185">Reference proteome</keyword>
<dbReference type="Proteomes" id="UP001060085">
    <property type="component" value="Linkage Group LG06"/>
</dbReference>
<evidence type="ECO:0000313" key="1">
    <source>
        <dbReference type="EMBL" id="KAI5660449.1"/>
    </source>
</evidence>
<comment type="caution">
    <text evidence="1">The sequence shown here is derived from an EMBL/GenBank/DDBJ whole genome shotgun (WGS) entry which is preliminary data.</text>
</comment>
<proteinExistence type="predicted"/>